<gene>
    <name evidence="1" type="ORF">ACJEBM_26535</name>
</gene>
<evidence type="ECO:0000313" key="1">
    <source>
        <dbReference type="EMBL" id="MFK9084216.1"/>
    </source>
</evidence>
<keyword evidence="2" id="KW-1185">Reference proteome</keyword>
<accession>A0ACC7N054</accession>
<dbReference type="Proteomes" id="UP001622950">
    <property type="component" value="Unassembled WGS sequence"/>
</dbReference>
<organism evidence="1 2">
    <name type="scientific">Pseudomonas neuropathica</name>
    <dbReference type="NCBI Taxonomy" id="2730425"/>
    <lineage>
        <taxon>Bacteria</taxon>
        <taxon>Pseudomonadati</taxon>
        <taxon>Pseudomonadota</taxon>
        <taxon>Gammaproteobacteria</taxon>
        <taxon>Pseudomonadales</taxon>
        <taxon>Pseudomonadaceae</taxon>
        <taxon>Pseudomonas</taxon>
    </lineage>
</organism>
<reference evidence="1" key="1">
    <citation type="submission" date="2024-11" db="EMBL/GenBank/DDBJ databases">
        <authorList>
            <person name="Lucas J.A."/>
        </authorList>
    </citation>
    <scope>NUCLEOTIDE SEQUENCE</scope>
    <source>
        <strain evidence="1">Z 8.8</strain>
    </source>
</reference>
<evidence type="ECO:0000313" key="2">
    <source>
        <dbReference type="Proteomes" id="UP001622950"/>
    </source>
</evidence>
<sequence length="554" mass="59785">MKRIARQSTQNQSAADVLAGHEELIGILKRHLPPSTATLFAKPKAVEGDVIEWYSDLGGQPLPFTQLPAREAAEVRHLLGERLAAVERLATQLEGQGADCQRQASLLRQAARYPADSNLFSLNGQPVLTFWGGGQPPPAIIPGRSVAAVEGAGAQESAAVEGRPPRRWWLWALLLLLLLALLAALWWWLFCREKPVEVPPPVVPPQVEEPRQVPPAPEPEPEPVAKPESEPEPAPQPVPEPQPEPKPAPPPAPPPPPPKPVPPPKPDPVEALAKRVDAAGSNCTTLQGMLTQEPLLKSNPALKTRVTEQLQRHCKEQMITNAKNLCPDQRPKELAPELLIVFDASGSMDISLLATDEDLERAGMEEKMDRFARMMTGTSDTRAREYVVREPKRITAAKQATSAVVRQLSSDINVGLVLVEDCPQATSVGYFSPGQRGNLLSRIAAIQPVKSTPLADGIAKAGQMLDGVNRESVMLVVSDGVESCGRDPCTVARALARSKPHLKINVIDILGTGAGNCLAQLTGGKVFTANNVNELSSMTTRAAQDVMVPEHCKR</sequence>
<name>A0ACC7N054_9PSED</name>
<dbReference type="EMBL" id="JBJHQE010000074">
    <property type="protein sequence ID" value="MFK9084216.1"/>
    <property type="molecule type" value="Genomic_DNA"/>
</dbReference>
<protein>
    <submittedName>
        <fullName evidence="1">Uncharacterized protein</fullName>
    </submittedName>
</protein>
<proteinExistence type="predicted"/>
<comment type="caution">
    <text evidence="1">The sequence shown here is derived from an EMBL/GenBank/DDBJ whole genome shotgun (WGS) entry which is preliminary data.</text>
</comment>